<organism evidence="9 10">
    <name type="scientific">Pedobacter alpinus</name>
    <dbReference type="NCBI Taxonomy" id="1590643"/>
    <lineage>
        <taxon>Bacteria</taxon>
        <taxon>Pseudomonadati</taxon>
        <taxon>Bacteroidota</taxon>
        <taxon>Sphingobacteriia</taxon>
        <taxon>Sphingobacteriales</taxon>
        <taxon>Sphingobacteriaceae</taxon>
        <taxon>Pedobacter</taxon>
    </lineage>
</organism>
<dbReference type="CDD" id="cd03529">
    <property type="entry name" value="Rieske_NirD"/>
    <property type="match status" value="1"/>
</dbReference>
<keyword evidence="4" id="KW-0560">Oxidoreductase</keyword>
<dbReference type="RefSeq" id="WP_379040640.1">
    <property type="nucleotide sequence ID" value="NZ_JBHSKW010000005.1"/>
</dbReference>
<evidence type="ECO:0000259" key="8">
    <source>
        <dbReference type="PROSITE" id="PS51296"/>
    </source>
</evidence>
<reference evidence="10" key="1">
    <citation type="journal article" date="2019" name="Int. J. Syst. Evol. Microbiol.">
        <title>The Global Catalogue of Microorganisms (GCM) 10K type strain sequencing project: providing services to taxonomists for standard genome sequencing and annotation.</title>
        <authorList>
            <consortium name="The Broad Institute Genomics Platform"/>
            <consortium name="The Broad Institute Genome Sequencing Center for Infectious Disease"/>
            <person name="Wu L."/>
            <person name="Ma J."/>
        </authorList>
    </citation>
    <scope>NUCLEOTIDE SEQUENCE [LARGE SCALE GENOMIC DNA]</scope>
    <source>
        <strain evidence="10">KCTC 42456</strain>
    </source>
</reference>
<keyword evidence="3" id="KW-0479">Metal-binding</keyword>
<evidence type="ECO:0000256" key="2">
    <source>
        <dbReference type="ARBA" id="ARBA00022714"/>
    </source>
</evidence>
<dbReference type="SUPFAM" id="SSF50022">
    <property type="entry name" value="ISP domain"/>
    <property type="match status" value="1"/>
</dbReference>
<gene>
    <name evidence="9" type="primary">nirD</name>
    <name evidence="9" type="ORF">ACFSSE_02600</name>
</gene>
<evidence type="ECO:0000313" key="10">
    <source>
        <dbReference type="Proteomes" id="UP001597546"/>
    </source>
</evidence>
<dbReference type="PROSITE" id="PS51300">
    <property type="entry name" value="NIRD"/>
    <property type="match status" value="1"/>
</dbReference>
<dbReference type="PANTHER" id="PTHR43809:SF1">
    <property type="entry name" value="NITRITE REDUCTASE (NADH) LARGE SUBUNIT"/>
    <property type="match status" value="1"/>
</dbReference>
<dbReference type="NCBIfam" id="TIGR02378">
    <property type="entry name" value="nirD_assim_sml"/>
    <property type="match status" value="1"/>
</dbReference>
<dbReference type="InterPro" id="IPR012748">
    <property type="entry name" value="Rieske-like_NirD"/>
</dbReference>
<dbReference type="InterPro" id="IPR052034">
    <property type="entry name" value="NasD-like"/>
</dbReference>
<dbReference type="InterPro" id="IPR036922">
    <property type="entry name" value="Rieske_2Fe-2S_sf"/>
</dbReference>
<evidence type="ECO:0000256" key="4">
    <source>
        <dbReference type="ARBA" id="ARBA00023002"/>
    </source>
</evidence>
<comment type="caution">
    <text evidence="9">The sequence shown here is derived from an EMBL/GenBank/DDBJ whole genome shotgun (WGS) entry which is preliminary data.</text>
</comment>
<keyword evidence="1" id="KW-0349">Heme</keyword>
<dbReference type="PROSITE" id="PS51296">
    <property type="entry name" value="RIESKE"/>
    <property type="match status" value="1"/>
</dbReference>
<dbReference type="Proteomes" id="UP001597546">
    <property type="component" value="Unassembled WGS sequence"/>
</dbReference>
<dbReference type="PANTHER" id="PTHR43809">
    <property type="entry name" value="NITRITE REDUCTASE (NADH) LARGE SUBUNIT"/>
    <property type="match status" value="1"/>
</dbReference>
<evidence type="ECO:0000256" key="1">
    <source>
        <dbReference type="ARBA" id="ARBA00022617"/>
    </source>
</evidence>
<keyword evidence="10" id="KW-1185">Reference proteome</keyword>
<keyword evidence="6" id="KW-0411">Iron-sulfur</keyword>
<dbReference type="EMBL" id="JBHULV010000008">
    <property type="protein sequence ID" value="MFD2730582.1"/>
    <property type="molecule type" value="Genomic_DNA"/>
</dbReference>
<protein>
    <submittedName>
        <fullName evidence="9">Nitrite reductase small subunit NirD</fullName>
    </submittedName>
</protein>
<evidence type="ECO:0000256" key="7">
    <source>
        <dbReference type="ARBA" id="ARBA00023063"/>
    </source>
</evidence>
<name>A0ABW5TMR0_9SPHI</name>
<evidence type="ECO:0000256" key="5">
    <source>
        <dbReference type="ARBA" id="ARBA00023004"/>
    </source>
</evidence>
<proteinExistence type="predicted"/>
<dbReference type="InterPro" id="IPR017941">
    <property type="entry name" value="Rieske_2Fe-2S"/>
</dbReference>
<feature type="domain" description="Rieske" evidence="8">
    <location>
        <begin position="20"/>
        <end position="123"/>
    </location>
</feature>
<dbReference type="Pfam" id="PF13806">
    <property type="entry name" value="Rieske_2"/>
    <property type="match status" value="1"/>
</dbReference>
<keyword evidence="7" id="KW-0534">Nitrate assimilation</keyword>
<evidence type="ECO:0000256" key="3">
    <source>
        <dbReference type="ARBA" id="ARBA00022723"/>
    </source>
</evidence>
<keyword evidence="5" id="KW-0408">Iron</keyword>
<keyword evidence="2" id="KW-0001">2Fe-2S</keyword>
<accession>A0ABW5TMR0</accession>
<sequence length="126" mass="14195">MSEIIELNKQLESTSTEGLFFACYTDDVPENGGACVKYQDTQIAIFNFTRNKEWYATQNLCPHKQQMALSRGMIGSAGHDCEPKVACPFHKKTFSLKSGECLSGDDYKIETYPVIIINGRVYLKLN</sequence>
<evidence type="ECO:0000313" key="9">
    <source>
        <dbReference type="EMBL" id="MFD2730582.1"/>
    </source>
</evidence>
<dbReference type="Gene3D" id="2.102.10.10">
    <property type="entry name" value="Rieske [2Fe-2S] iron-sulphur domain"/>
    <property type="match status" value="1"/>
</dbReference>
<evidence type="ECO:0000256" key="6">
    <source>
        <dbReference type="ARBA" id="ARBA00023014"/>
    </source>
</evidence>